<dbReference type="OrthoDB" id="9815923at2"/>
<evidence type="ECO:0000313" key="1">
    <source>
        <dbReference type="EMBL" id="BAP55286.1"/>
    </source>
</evidence>
<dbReference type="STRING" id="40754.THII_0989"/>
<protein>
    <submittedName>
        <fullName evidence="1">Glycosyltransferase</fullName>
    </submittedName>
</protein>
<name>A0A090BUK9_9GAMM</name>
<dbReference type="AlphaFoldDB" id="A0A090BUK9"/>
<dbReference type="KEGG" id="tig:THII_0989"/>
<evidence type="ECO:0000313" key="2">
    <source>
        <dbReference type="Proteomes" id="UP000031623"/>
    </source>
</evidence>
<reference evidence="1 2" key="1">
    <citation type="journal article" date="2014" name="ISME J.">
        <title>Ecophysiology of Thioploca ingrica as revealed by the complete genome sequence supplemented with proteomic evidence.</title>
        <authorList>
            <person name="Kojima H."/>
            <person name="Ogura Y."/>
            <person name="Yamamoto N."/>
            <person name="Togashi T."/>
            <person name="Mori H."/>
            <person name="Watanabe T."/>
            <person name="Nemoto F."/>
            <person name="Kurokawa K."/>
            <person name="Hayashi T."/>
            <person name="Fukui M."/>
        </authorList>
    </citation>
    <scope>NUCLEOTIDE SEQUENCE [LARGE SCALE GENOMIC DNA]</scope>
</reference>
<dbReference type="InterPro" id="IPR029044">
    <property type="entry name" value="Nucleotide-diphossugar_trans"/>
</dbReference>
<dbReference type="HOGENOM" id="CLU_962800_0_0_6"/>
<dbReference type="EMBL" id="AP014633">
    <property type="protein sequence ID" value="BAP55286.1"/>
    <property type="molecule type" value="Genomic_DNA"/>
</dbReference>
<dbReference type="Proteomes" id="UP000031623">
    <property type="component" value="Chromosome"/>
</dbReference>
<organism evidence="1 2">
    <name type="scientific">Thioploca ingrica</name>
    <dbReference type="NCBI Taxonomy" id="40754"/>
    <lineage>
        <taxon>Bacteria</taxon>
        <taxon>Pseudomonadati</taxon>
        <taxon>Pseudomonadota</taxon>
        <taxon>Gammaproteobacteria</taxon>
        <taxon>Thiotrichales</taxon>
        <taxon>Thiotrichaceae</taxon>
        <taxon>Thioploca</taxon>
    </lineage>
</organism>
<keyword evidence="1" id="KW-0808">Transferase</keyword>
<gene>
    <name evidence="1" type="ORF">THII_0989</name>
</gene>
<sequence length="289" mass="33470">MQVSGFSFIRNGTLLGYPYLESLRSLLPLCDEVVVAVGKGQDDTLARIQALGDPKLRLIETTWNESMQDRGYVYAQQKMIAQFNCRGDWAFYLEGDEVLHEQDLAALRATLQKYVDNPKIEALVFDYFHFYGSPNTVAISPGWYRRAPRVIRNHLRNYSPDGLFFVIMDKNKQGRYPNAVLTNVPIYHYGHVRAVAKMQSKIQQVSQYWGHTPPAFPGYGNIDPHALTSFTGTHPAVMQSWLAQQAESQLILNPHYQITSRERRHRWMMRLERLFGWELSKKDYRLVKP</sequence>
<accession>A0A090BUK9</accession>
<dbReference type="Gene3D" id="3.90.550.10">
    <property type="entry name" value="Spore Coat Polysaccharide Biosynthesis Protein SpsA, Chain A"/>
    <property type="match status" value="1"/>
</dbReference>
<dbReference type="SUPFAM" id="SSF53448">
    <property type="entry name" value="Nucleotide-diphospho-sugar transferases"/>
    <property type="match status" value="1"/>
</dbReference>
<keyword evidence="2" id="KW-1185">Reference proteome</keyword>
<proteinExistence type="predicted"/>
<dbReference type="GO" id="GO:0016740">
    <property type="term" value="F:transferase activity"/>
    <property type="evidence" value="ECO:0007669"/>
    <property type="project" value="UniProtKB-KW"/>
</dbReference>